<dbReference type="Pfam" id="PF00072">
    <property type="entry name" value="Response_reg"/>
    <property type="match status" value="1"/>
</dbReference>
<evidence type="ECO:0000259" key="3">
    <source>
        <dbReference type="PROSITE" id="PS50930"/>
    </source>
</evidence>
<dbReference type="Gene3D" id="2.40.50.1020">
    <property type="entry name" value="LytTr DNA-binding domain"/>
    <property type="match status" value="1"/>
</dbReference>
<dbReference type="PROSITE" id="PS50930">
    <property type="entry name" value="HTH_LYTTR"/>
    <property type="match status" value="1"/>
</dbReference>
<organism evidence="4 5">
    <name type="scientific">Portibacter lacus</name>
    <dbReference type="NCBI Taxonomy" id="1099794"/>
    <lineage>
        <taxon>Bacteria</taxon>
        <taxon>Pseudomonadati</taxon>
        <taxon>Bacteroidota</taxon>
        <taxon>Saprospiria</taxon>
        <taxon>Saprospirales</taxon>
        <taxon>Haliscomenobacteraceae</taxon>
        <taxon>Portibacter</taxon>
    </lineage>
</organism>
<evidence type="ECO:0000313" key="4">
    <source>
        <dbReference type="EMBL" id="GLR18487.1"/>
    </source>
</evidence>
<reference evidence="4" key="2">
    <citation type="submission" date="2023-01" db="EMBL/GenBank/DDBJ databases">
        <title>Draft genome sequence of Portibacter lacus strain NBRC 108769.</title>
        <authorList>
            <person name="Sun Q."/>
            <person name="Mori K."/>
        </authorList>
    </citation>
    <scope>NUCLEOTIDE SEQUENCE</scope>
    <source>
        <strain evidence="4">NBRC 108769</strain>
    </source>
</reference>
<dbReference type="Gene3D" id="3.40.50.2300">
    <property type="match status" value="1"/>
</dbReference>
<proteinExistence type="predicted"/>
<gene>
    <name evidence="4" type="primary">algR</name>
    <name evidence="4" type="ORF">GCM10007940_31030</name>
</gene>
<evidence type="ECO:0000313" key="5">
    <source>
        <dbReference type="Proteomes" id="UP001156666"/>
    </source>
</evidence>
<keyword evidence="1" id="KW-0597">Phosphoprotein</keyword>
<dbReference type="PROSITE" id="PS50110">
    <property type="entry name" value="RESPONSE_REGULATORY"/>
    <property type="match status" value="1"/>
</dbReference>
<dbReference type="AlphaFoldDB" id="A0AA37SRE9"/>
<dbReference type="Proteomes" id="UP001156666">
    <property type="component" value="Unassembled WGS sequence"/>
</dbReference>
<dbReference type="EMBL" id="BSOH01000021">
    <property type="protein sequence ID" value="GLR18487.1"/>
    <property type="molecule type" value="Genomic_DNA"/>
</dbReference>
<dbReference type="GO" id="GO:0000156">
    <property type="term" value="F:phosphorelay response regulator activity"/>
    <property type="evidence" value="ECO:0007669"/>
    <property type="project" value="InterPro"/>
</dbReference>
<keyword evidence="5" id="KW-1185">Reference proteome</keyword>
<dbReference type="PANTHER" id="PTHR37299">
    <property type="entry name" value="TRANSCRIPTIONAL REGULATOR-RELATED"/>
    <property type="match status" value="1"/>
</dbReference>
<dbReference type="InterPro" id="IPR011006">
    <property type="entry name" value="CheY-like_superfamily"/>
</dbReference>
<dbReference type="SUPFAM" id="SSF52172">
    <property type="entry name" value="CheY-like"/>
    <property type="match status" value="1"/>
</dbReference>
<dbReference type="InterPro" id="IPR001789">
    <property type="entry name" value="Sig_transdc_resp-reg_receiver"/>
</dbReference>
<keyword evidence="4" id="KW-0238">DNA-binding</keyword>
<dbReference type="PANTHER" id="PTHR37299:SF1">
    <property type="entry name" value="STAGE 0 SPORULATION PROTEIN A HOMOLOG"/>
    <property type="match status" value="1"/>
</dbReference>
<evidence type="ECO:0000256" key="1">
    <source>
        <dbReference type="PROSITE-ProRule" id="PRU00169"/>
    </source>
</evidence>
<feature type="modified residue" description="4-aspartylphosphate" evidence="1">
    <location>
        <position position="53"/>
    </location>
</feature>
<dbReference type="InterPro" id="IPR046947">
    <property type="entry name" value="LytR-like"/>
</dbReference>
<name>A0AA37SRE9_9BACT</name>
<reference evidence="4" key="1">
    <citation type="journal article" date="2014" name="Int. J. Syst. Evol. Microbiol.">
        <title>Complete genome sequence of Corynebacterium casei LMG S-19264T (=DSM 44701T), isolated from a smear-ripened cheese.</title>
        <authorList>
            <consortium name="US DOE Joint Genome Institute (JGI-PGF)"/>
            <person name="Walter F."/>
            <person name="Albersmeier A."/>
            <person name="Kalinowski J."/>
            <person name="Ruckert C."/>
        </authorList>
    </citation>
    <scope>NUCLEOTIDE SEQUENCE</scope>
    <source>
        <strain evidence="4">NBRC 108769</strain>
    </source>
</reference>
<sequence>MKAIVVEDSRLARNELVKMVEALGRFEHIYTASDGDDAIIQIKEHNPEVIFLDIHLPGKNGFEVLEALDFVPPVIFTTAFDEYAIKSFEYNAIDYLMKPISQERLAKALEKLPMESKEKQEKLSVDQQVFVRDGDKCWFVKIEDIRLFESMGNYTRIYFENEKPMILKSLSYLEEILEDKRFFRANRQEIINVKFVNNIAPSFNGKLKITLITGEEVEVSRRQSAEFKAVFGI</sequence>
<dbReference type="RefSeq" id="WP_235295215.1">
    <property type="nucleotide sequence ID" value="NZ_BSOH01000021.1"/>
</dbReference>
<dbReference type="InterPro" id="IPR007492">
    <property type="entry name" value="LytTR_DNA-bd_dom"/>
</dbReference>
<evidence type="ECO:0000259" key="2">
    <source>
        <dbReference type="PROSITE" id="PS50110"/>
    </source>
</evidence>
<comment type="caution">
    <text evidence="4">The sequence shown here is derived from an EMBL/GenBank/DDBJ whole genome shotgun (WGS) entry which is preliminary data.</text>
</comment>
<dbReference type="GO" id="GO:0003677">
    <property type="term" value="F:DNA binding"/>
    <property type="evidence" value="ECO:0007669"/>
    <property type="project" value="UniProtKB-KW"/>
</dbReference>
<accession>A0AA37SRE9</accession>
<dbReference type="SMART" id="SM00448">
    <property type="entry name" value="REC"/>
    <property type="match status" value="1"/>
</dbReference>
<feature type="domain" description="HTH LytTR-type" evidence="3">
    <location>
        <begin position="131"/>
        <end position="233"/>
    </location>
</feature>
<protein>
    <submittedName>
        <fullName evidence="4">DNA-binding response regulator</fullName>
    </submittedName>
</protein>
<feature type="domain" description="Response regulatory" evidence="2">
    <location>
        <begin position="2"/>
        <end position="113"/>
    </location>
</feature>
<dbReference type="Pfam" id="PF04397">
    <property type="entry name" value="LytTR"/>
    <property type="match status" value="1"/>
</dbReference>
<dbReference type="SMART" id="SM00850">
    <property type="entry name" value="LytTR"/>
    <property type="match status" value="1"/>
</dbReference>